<protein>
    <recommendedName>
        <fullName evidence="4">Carboxypeptidase-like regulatory domain-containing protein</fullName>
    </recommendedName>
</protein>
<evidence type="ECO:0000313" key="2">
    <source>
        <dbReference type="EMBL" id="NMH27497.1"/>
    </source>
</evidence>
<evidence type="ECO:0000313" key="3">
    <source>
        <dbReference type="Proteomes" id="UP000712080"/>
    </source>
</evidence>
<dbReference type="Proteomes" id="UP000712080">
    <property type="component" value="Unassembled WGS sequence"/>
</dbReference>
<dbReference type="AlphaFoldDB" id="A0A972FKS7"/>
<keyword evidence="1" id="KW-0732">Signal</keyword>
<proteinExistence type="predicted"/>
<comment type="caution">
    <text evidence="2">The sequence shown here is derived from an EMBL/GenBank/DDBJ whole genome shotgun (WGS) entry which is preliminary data.</text>
</comment>
<sequence>MRSIFTFLLLTFSLFIFAQSRKPVQGRITIGTLVATNDEVNIRNLQTKKSTATSNGGYFTIQAKAADTLYITSNEFPAIKYVLSALDMNQDLVELKINTGATQLSQVTVESIPSSKSLGIEPADKKKYSKAERKLKSSTTSAVQRDGDKAYTAISTDRVINAISGQTSDAKKEVATEKKEATIAKLSEMHPENYYTETLKIPVDYVKGFQFYAAEDPKFVKIVEAGNDEDIDFELSKLAPKYLNTLKDGQK</sequence>
<keyword evidence="3" id="KW-1185">Reference proteome</keyword>
<organism evidence="2 3">
    <name type="scientific">Flavobacterium silvaticum</name>
    <dbReference type="NCBI Taxonomy" id="1852020"/>
    <lineage>
        <taxon>Bacteria</taxon>
        <taxon>Pseudomonadati</taxon>
        <taxon>Bacteroidota</taxon>
        <taxon>Flavobacteriia</taxon>
        <taxon>Flavobacteriales</taxon>
        <taxon>Flavobacteriaceae</taxon>
        <taxon>Flavobacterium</taxon>
    </lineage>
</organism>
<reference evidence="2" key="1">
    <citation type="submission" date="2020-02" db="EMBL/GenBank/DDBJ databases">
        <title>Flavobacterium sp. genome.</title>
        <authorList>
            <person name="Jung H.S."/>
            <person name="Baek J.H."/>
            <person name="Jeon C.O."/>
        </authorList>
    </citation>
    <scope>NUCLEOTIDE SEQUENCE</scope>
    <source>
        <strain evidence="2">SE-s28</strain>
    </source>
</reference>
<dbReference type="EMBL" id="JAAMPU010000101">
    <property type="protein sequence ID" value="NMH27497.1"/>
    <property type="molecule type" value="Genomic_DNA"/>
</dbReference>
<name>A0A972FKS7_9FLAO</name>
<feature type="signal peptide" evidence="1">
    <location>
        <begin position="1"/>
        <end position="18"/>
    </location>
</feature>
<dbReference type="RefSeq" id="WP_169526501.1">
    <property type="nucleotide sequence ID" value="NZ_JAAMPU010000101.1"/>
</dbReference>
<accession>A0A972FKS7</accession>
<evidence type="ECO:0000256" key="1">
    <source>
        <dbReference type="SAM" id="SignalP"/>
    </source>
</evidence>
<feature type="chain" id="PRO_5037171206" description="Carboxypeptidase-like regulatory domain-containing protein" evidence="1">
    <location>
        <begin position="19"/>
        <end position="251"/>
    </location>
</feature>
<evidence type="ECO:0008006" key="4">
    <source>
        <dbReference type="Google" id="ProtNLM"/>
    </source>
</evidence>
<gene>
    <name evidence="2" type="ORF">G6047_05595</name>
</gene>